<dbReference type="KEGG" id="scor:J3U87_24710"/>
<evidence type="ECO:0000313" key="3">
    <source>
        <dbReference type="Proteomes" id="UP000663929"/>
    </source>
</evidence>
<dbReference type="AlphaFoldDB" id="A0A8A4TFT1"/>
<feature type="transmembrane region" description="Helical" evidence="1">
    <location>
        <begin position="212"/>
        <end position="233"/>
    </location>
</feature>
<evidence type="ECO:0000313" key="2">
    <source>
        <dbReference type="EMBL" id="QTD48796.1"/>
    </source>
</evidence>
<accession>A0A8A4TFT1</accession>
<sequence>MHTWIPFFKKEWRRYRRIFFSFFAAMAAFGFVGLIKSGTMAATAMMMAVPLYVAVAVLPWLFSHSLSRDWQTHHQYLLMSLPVPKIRVFLCKYLVFLAFILVMFALYSTIVLVLPVGEATRASGMGWSAKMTIWWLFSGYTPSFAFALLGVAGVFHGVHLACRHWAVKLSKPIGFVGLAVFVALTVPVVALSDEFWLFELRAESNAIEITDYYFHLGFWIYGWLFGLATIWVATRMYRKFADI</sequence>
<keyword evidence="1" id="KW-1133">Transmembrane helix</keyword>
<feature type="transmembrane region" description="Helical" evidence="1">
    <location>
        <begin position="134"/>
        <end position="161"/>
    </location>
</feature>
<organism evidence="2 3">
    <name type="scientific">Sulfidibacter corallicola</name>
    <dbReference type="NCBI Taxonomy" id="2818388"/>
    <lineage>
        <taxon>Bacteria</taxon>
        <taxon>Pseudomonadati</taxon>
        <taxon>Acidobacteriota</taxon>
        <taxon>Holophagae</taxon>
        <taxon>Acanthopleuribacterales</taxon>
        <taxon>Acanthopleuribacteraceae</taxon>
        <taxon>Sulfidibacter</taxon>
    </lineage>
</organism>
<feature type="transmembrane region" description="Helical" evidence="1">
    <location>
        <begin position="173"/>
        <end position="192"/>
    </location>
</feature>
<dbReference type="RefSeq" id="WP_237378447.1">
    <property type="nucleotide sequence ID" value="NZ_CP071793.1"/>
</dbReference>
<feature type="transmembrane region" description="Helical" evidence="1">
    <location>
        <begin position="93"/>
        <end position="114"/>
    </location>
</feature>
<dbReference type="Proteomes" id="UP000663929">
    <property type="component" value="Chromosome"/>
</dbReference>
<reference evidence="2" key="1">
    <citation type="submission" date="2021-03" db="EMBL/GenBank/DDBJ databases">
        <title>Acanthopleuribacteraceae sp. M133.</title>
        <authorList>
            <person name="Wang G."/>
        </authorList>
    </citation>
    <scope>NUCLEOTIDE SEQUENCE</scope>
    <source>
        <strain evidence="2">M133</strain>
    </source>
</reference>
<proteinExistence type="predicted"/>
<feature type="transmembrane region" description="Helical" evidence="1">
    <location>
        <begin position="41"/>
        <end position="62"/>
    </location>
</feature>
<keyword evidence="1" id="KW-0472">Membrane</keyword>
<feature type="transmembrane region" description="Helical" evidence="1">
    <location>
        <begin position="18"/>
        <end position="35"/>
    </location>
</feature>
<name>A0A8A4TFT1_SULCO</name>
<gene>
    <name evidence="2" type="ORF">J3U87_24710</name>
</gene>
<protein>
    <submittedName>
        <fullName evidence="2">ABC-2 transporter permease</fullName>
    </submittedName>
</protein>
<keyword evidence="3" id="KW-1185">Reference proteome</keyword>
<dbReference type="EMBL" id="CP071793">
    <property type="protein sequence ID" value="QTD48796.1"/>
    <property type="molecule type" value="Genomic_DNA"/>
</dbReference>
<evidence type="ECO:0000256" key="1">
    <source>
        <dbReference type="SAM" id="Phobius"/>
    </source>
</evidence>
<keyword evidence="1" id="KW-0812">Transmembrane</keyword>